<dbReference type="EMBL" id="FUXF01000020">
    <property type="protein sequence ID" value="SJZ58140.1"/>
    <property type="molecule type" value="Genomic_DNA"/>
</dbReference>
<dbReference type="RefSeq" id="WP_078747255.1">
    <property type="nucleotide sequence ID" value="NZ_CP137850.1"/>
</dbReference>
<evidence type="ECO:0000313" key="2">
    <source>
        <dbReference type="EMBL" id="SJZ58140.1"/>
    </source>
</evidence>
<gene>
    <name evidence="2" type="ORF">SAMN02745154_00542</name>
</gene>
<proteinExistence type="predicted"/>
<dbReference type="NCBIfam" id="NF045835">
    <property type="entry name" value="P60_lipo"/>
    <property type="match status" value="1"/>
</dbReference>
<feature type="signal peptide" evidence="1">
    <location>
        <begin position="1"/>
        <end position="21"/>
    </location>
</feature>
<accession>A0A1T4LTT5</accession>
<reference evidence="3" key="1">
    <citation type="submission" date="2017-02" db="EMBL/GenBank/DDBJ databases">
        <authorList>
            <person name="Varghese N."/>
            <person name="Submissions S."/>
        </authorList>
    </citation>
    <scope>NUCLEOTIDE SEQUENCE [LARGE SCALE GENOMIC DNA]</scope>
    <source>
        <strain evidence="3">ATCC 27862</strain>
    </source>
</reference>
<name>A0A1T4LTT5_9BACT</name>
<dbReference type="PROSITE" id="PS51257">
    <property type="entry name" value="PROKAR_LIPOPROTEIN"/>
    <property type="match status" value="1"/>
</dbReference>
<keyword evidence="1" id="KW-0732">Signal</keyword>
<dbReference type="InterPro" id="IPR054783">
    <property type="entry name" value="P60-like"/>
</dbReference>
<dbReference type="Proteomes" id="UP000190389">
    <property type="component" value="Unassembled WGS sequence"/>
</dbReference>
<dbReference type="STRING" id="171291.SAMN02745154_00542"/>
<organism evidence="2 3">
    <name type="scientific">Mycoplasmopsis verecunda</name>
    <dbReference type="NCBI Taxonomy" id="171291"/>
    <lineage>
        <taxon>Bacteria</taxon>
        <taxon>Bacillati</taxon>
        <taxon>Mycoplasmatota</taxon>
        <taxon>Mycoplasmoidales</taxon>
        <taxon>Metamycoplasmataceae</taxon>
        <taxon>Mycoplasmopsis</taxon>
    </lineage>
</organism>
<dbReference type="OrthoDB" id="395342at2"/>
<dbReference type="AlphaFoldDB" id="A0A1T4LTT5"/>
<sequence length="423" mass="47489">MKFKFWNKALLIAPASLLPLAMTSCGVDRDTEAKKVQDKDFKSDNIATIIENDWLNSTLKALYGVEQSAELTTNETYKTDALNAYQSFIAYQNLKNNPFYKLEQLKKWASEGILSKSEQEIFGDFLSPQTVQNDQHSNYYKAEINQNEFNVLYANKETGVAYTVNKILLVNKYFQVSNLANLEKMDPSATSLYKTQFQLDQFNLINYVITNKTVQLWRYQTSNKNYIFSMANITVDKVQDYNDLILNSSIASDNPSPQLLINQNAPYEVTMGGYQGITSNPFPMSYTVDDLLNKTASDIAVGFYDSVNGKLVKVNENQELASPILVSKGGKDIDVAYMGQIIPVGKTITKKVTKDGKEVEEQSKILSFDETPFASNLSKLGILLAINDENLYKTAQKAFAALGYKVQVDDAIKSQVEGMVIIK</sequence>
<evidence type="ECO:0000313" key="3">
    <source>
        <dbReference type="Proteomes" id="UP000190389"/>
    </source>
</evidence>
<feature type="chain" id="PRO_5013341031" description="P60-like lipoprotein" evidence="1">
    <location>
        <begin position="22"/>
        <end position="423"/>
    </location>
</feature>
<keyword evidence="3" id="KW-1185">Reference proteome</keyword>
<evidence type="ECO:0000256" key="1">
    <source>
        <dbReference type="SAM" id="SignalP"/>
    </source>
</evidence>
<evidence type="ECO:0008006" key="4">
    <source>
        <dbReference type="Google" id="ProtNLM"/>
    </source>
</evidence>
<protein>
    <recommendedName>
        <fullName evidence="4">P60-like lipoprotein</fullName>
    </recommendedName>
</protein>